<dbReference type="GO" id="GO:0016836">
    <property type="term" value="F:hydro-lyase activity"/>
    <property type="evidence" value="ECO:0007669"/>
    <property type="project" value="UniProtKB-ARBA"/>
</dbReference>
<proteinExistence type="inferred from homology"/>
<accession>A0A1L9BHS7</accession>
<dbReference type="Pfam" id="PF00378">
    <property type="entry name" value="ECH_1"/>
    <property type="match status" value="1"/>
</dbReference>
<dbReference type="PANTHER" id="PTHR11941">
    <property type="entry name" value="ENOYL-COA HYDRATASE-RELATED"/>
    <property type="match status" value="1"/>
</dbReference>
<dbReference type="FunFam" id="3.90.226.10:FF:000009">
    <property type="entry name" value="Carnitinyl-CoA dehydratase"/>
    <property type="match status" value="1"/>
</dbReference>
<sequence length="258" mass="27384">MAYENIRLDTEGAIAVLTIDRPKALNALNTQTFLEMESALLLLPSQVRVLIVTGGGDKAFVAGADIAEMATIGSAQAREFSALGHRVMHLLERLTIPTIAAVNGFALGGGCELALACDLIYASEKAKLGLPETGLGVIPGFGGTQRLARTVGKMRAKELIFTGERLDAAKAREIGLVLEVLPADQLLAHCKTVAGKLIKNGPMALSQAKRVIELGADQDLRTANELESQAFGVLFGSEDQKEGMKAFLEKRPAVFSGR</sequence>
<dbReference type="InterPro" id="IPR001753">
    <property type="entry name" value="Enoyl-CoA_hydra/iso"/>
</dbReference>
<organism evidence="4 5">
    <name type="scientific">Cystobacter ferrugineus</name>
    <dbReference type="NCBI Taxonomy" id="83449"/>
    <lineage>
        <taxon>Bacteria</taxon>
        <taxon>Pseudomonadati</taxon>
        <taxon>Myxococcota</taxon>
        <taxon>Myxococcia</taxon>
        <taxon>Myxococcales</taxon>
        <taxon>Cystobacterineae</taxon>
        <taxon>Archangiaceae</taxon>
        <taxon>Cystobacter</taxon>
    </lineage>
</organism>
<name>A0A1L9BHS7_9BACT</name>
<comment type="caution">
    <text evidence="4">The sequence shown here is derived from an EMBL/GenBank/DDBJ whole genome shotgun (WGS) entry which is preliminary data.</text>
</comment>
<comment type="similarity">
    <text evidence="1 3">Belongs to the enoyl-CoA hydratase/isomerase family.</text>
</comment>
<dbReference type="Gene3D" id="1.10.12.10">
    <property type="entry name" value="Lyase 2-enoyl-coa Hydratase, Chain A, domain 2"/>
    <property type="match status" value="1"/>
</dbReference>
<dbReference type="InterPro" id="IPR014748">
    <property type="entry name" value="Enoyl-CoA_hydra_C"/>
</dbReference>
<reference evidence="5" key="1">
    <citation type="submission" date="2016-11" db="EMBL/GenBank/DDBJ databases">
        <authorList>
            <person name="Shukria A."/>
            <person name="Stevens D.C."/>
        </authorList>
    </citation>
    <scope>NUCLEOTIDE SEQUENCE [LARGE SCALE GENOMIC DNA]</scope>
    <source>
        <strain evidence="5">Cbfe23</strain>
    </source>
</reference>
<dbReference type="Gene3D" id="3.90.226.10">
    <property type="entry name" value="2-enoyl-CoA Hydratase, Chain A, domain 1"/>
    <property type="match status" value="1"/>
</dbReference>
<dbReference type="STRING" id="83449.BON30_00960"/>
<protein>
    <submittedName>
        <fullName evidence="4">Enoyl-CoA hydratase</fullName>
    </submittedName>
</protein>
<dbReference type="InterPro" id="IPR029045">
    <property type="entry name" value="ClpP/crotonase-like_dom_sf"/>
</dbReference>
<evidence type="ECO:0000256" key="1">
    <source>
        <dbReference type="ARBA" id="ARBA00005254"/>
    </source>
</evidence>
<dbReference type="PANTHER" id="PTHR11941:SF54">
    <property type="entry name" value="ENOYL-COA HYDRATASE, MITOCHONDRIAL"/>
    <property type="match status" value="1"/>
</dbReference>
<dbReference type="EMBL" id="MPIN01000001">
    <property type="protein sequence ID" value="OJH41842.1"/>
    <property type="molecule type" value="Genomic_DNA"/>
</dbReference>
<dbReference type="SUPFAM" id="SSF52096">
    <property type="entry name" value="ClpP/crotonase"/>
    <property type="match status" value="1"/>
</dbReference>
<evidence type="ECO:0000313" key="5">
    <source>
        <dbReference type="Proteomes" id="UP000182229"/>
    </source>
</evidence>
<dbReference type="PROSITE" id="PS00166">
    <property type="entry name" value="ENOYL_COA_HYDRATASE"/>
    <property type="match status" value="1"/>
</dbReference>
<keyword evidence="5" id="KW-1185">Reference proteome</keyword>
<dbReference type="Proteomes" id="UP000182229">
    <property type="component" value="Unassembled WGS sequence"/>
</dbReference>
<dbReference type="RefSeq" id="WP_071895931.1">
    <property type="nucleotide sequence ID" value="NZ_MPIN01000001.1"/>
</dbReference>
<dbReference type="OrthoDB" id="5365311at2"/>
<dbReference type="InterPro" id="IPR018376">
    <property type="entry name" value="Enoyl-CoA_hyd/isom_CS"/>
</dbReference>
<keyword evidence="2" id="KW-0456">Lyase</keyword>
<dbReference type="AlphaFoldDB" id="A0A1L9BHS7"/>
<dbReference type="FunFam" id="1.10.12.10:FF:000001">
    <property type="entry name" value="Probable enoyl-CoA hydratase, mitochondrial"/>
    <property type="match status" value="1"/>
</dbReference>
<evidence type="ECO:0000256" key="2">
    <source>
        <dbReference type="ARBA" id="ARBA00023239"/>
    </source>
</evidence>
<dbReference type="GO" id="GO:0006635">
    <property type="term" value="P:fatty acid beta-oxidation"/>
    <property type="evidence" value="ECO:0007669"/>
    <property type="project" value="TreeGrafter"/>
</dbReference>
<evidence type="ECO:0000313" key="4">
    <source>
        <dbReference type="EMBL" id="OJH41842.1"/>
    </source>
</evidence>
<dbReference type="CDD" id="cd06558">
    <property type="entry name" value="crotonase-like"/>
    <property type="match status" value="1"/>
</dbReference>
<reference evidence="4 5" key="2">
    <citation type="submission" date="2016-12" db="EMBL/GenBank/DDBJ databases">
        <title>Draft Genome Sequence of Cystobacter ferrugineus Strain Cbfe23.</title>
        <authorList>
            <person name="Akbar S."/>
            <person name="Dowd S.E."/>
            <person name="Stevens D.C."/>
        </authorList>
    </citation>
    <scope>NUCLEOTIDE SEQUENCE [LARGE SCALE GENOMIC DNA]</scope>
    <source>
        <strain evidence="4 5">Cbfe23</strain>
    </source>
</reference>
<evidence type="ECO:0000256" key="3">
    <source>
        <dbReference type="RuleBase" id="RU003707"/>
    </source>
</evidence>
<gene>
    <name evidence="4" type="ORF">BON30_00960</name>
</gene>